<evidence type="ECO:0000313" key="3">
    <source>
        <dbReference type="Proteomes" id="UP000076078"/>
    </source>
</evidence>
<evidence type="ECO:0000313" key="2">
    <source>
        <dbReference type="EMBL" id="KYQ91774.1"/>
    </source>
</evidence>
<dbReference type="Gene3D" id="3.80.10.10">
    <property type="entry name" value="Ribonuclease Inhibitor"/>
    <property type="match status" value="1"/>
</dbReference>
<name>A0A151ZD19_TIELA</name>
<dbReference type="EMBL" id="LODT01000034">
    <property type="protein sequence ID" value="KYQ91774.1"/>
    <property type="molecule type" value="Genomic_DNA"/>
</dbReference>
<organism evidence="2 3">
    <name type="scientific">Tieghemostelium lacteum</name>
    <name type="common">Slime mold</name>
    <name type="synonym">Dictyostelium lacteum</name>
    <dbReference type="NCBI Taxonomy" id="361077"/>
    <lineage>
        <taxon>Eukaryota</taxon>
        <taxon>Amoebozoa</taxon>
        <taxon>Evosea</taxon>
        <taxon>Eumycetozoa</taxon>
        <taxon>Dictyostelia</taxon>
        <taxon>Dictyosteliales</taxon>
        <taxon>Raperosteliaceae</taxon>
        <taxon>Tieghemostelium</taxon>
    </lineage>
</organism>
<gene>
    <name evidence="2" type="ORF">DLAC_07568</name>
</gene>
<reference evidence="2 3" key="1">
    <citation type="submission" date="2015-12" db="EMBL/GenBank/DDBJ databases">
        <title>Dictyostelia acquired genes for synthesis and detection of signals that induce cell-type specialization by lateral gene transfer from prokaryotes.</title>
        <authorList>
            <person name="Gloeckner G."/>
            <person name="Schaap P."/>
        </authorList>
    </citation>
    <scope>NUCLEOTIDE SEQUENCE [LARGE SCALE GENOMIC DNA]</scope>
    <source>
        <strain evidence="2 3">TK</strain>
    </source>
</reference>
<dbReference type="Proteomes" id="UP000076078">
    <property type="component" value="Unassembled WGS sequence"/>
</dbReference>
<dbReference type="AlphaFoldDB" id="A0A151ZD19"/>
<proteinExistence type="predicted"/>
<dbReference type="InParanoid" id="A0A151ZD19"/>
<feature type="compositionally biased region" description="Basic and acidic residues" evidence="1">
    <location>
        <begin position="1"/>
        <end position="12"/>
    </location>
</feature>
<evidence type="ECO:0000256" key="1">
    <source>
        <dbReference type="SAM" id="MobiDB-lite"/>
    </source>
</evidence>
<comment type="caution">
    <text evidence="2">The sequence shown here is derived from an EMBL/GenBank/DDBJ whole genome shotgun (WGS) entry which is preliminary data.</text>
</comment>
<accession>A0A151ZD19</accession>
<protein>
    <submittedName>
        <fullName evidence="2">Uncharacterized protein</fullName>
    </submittedName>
</protein>
<feature type="region of interest" description="Disordered" evidence="1">
    <location>
        <begin position="1"/>
        <end position="24"/>
    </location>
</feature>
<keyword evidence="3" id="KW-1185">Reference proteome</keyword>
<dbReference type="InterPro" id="IPR032675">
    <property type="entry name" value="LRR_dom_sf"/>
</dbReference>
<dbReference type="SUPFAM" id="SSF52047">
    <property type="entry name" value="RNI-like"/>
    <property type="match status" value="1"/>
</dbReference>
<sequence length="669" mass="77397">MGVKGSKIDPTKTRNSNDSNDSNSTIVSHSLVWPHSLIRYILSYIFQQSNNNAYNYTKRFYESYRVAMDIKSLYHVSKEFKLFFPPIELVVTSVELLKYAYTFTVKWSIDLKLTVDYHYIKDYKEFKIIKKMKFHNISMRCNVMKPIGLTLQRHLHKQSKLLLSADQIENLTVNYHLKYKKRSVKQADAINAIPNSYSGIPIGNLKELKLGIEAVNQPRFSLNVFFGDDVPPQLTSLSMSSNMIVTYCIDTKTVDTIYKLLTIKKIQFDRISIHENDLFRLVSLPTLLNFTITISKILQSDKHEDPMELNENQMVPMELNENQMVKKLFECVNSSSKIKRLTVKKLVNSDIKYEDLCTFLNANITLKSLVVENSMKFDNETHYINNNTLKLLVIDSLGKYKSNEIWNGGKGSDVLKICLISHLVPIVRKDYYMDIINQFSRVTRISLPEISHKTISNLIIPLISSPTSVIQNISFSLKSFTLNEKVSLGTWNTLLDSYISNRSLQTFKITNTTIPLEIITGFMSFSHPTSFHLSFPFCEPKFAIPREQVFKQVFSALQSNSTIRILNLRGFMYFGNLDKFDYLCELLQLPIELHHLDFSNNRCTNIDKPKNPKSPLMKKFETLLIQHPSLQSIGFQSTGLDYDCIYINVYKHFKTPFFNPPNIIKFKTK</sequence>